<dbReference type="GO" id="GO:0000460">
    <property type="term" value="P:maturation of 5.8S rRNA"/>
    <property type="evidence" value="ECO:0007669"/>
    <property type="project" value="TreeGrafter"/>
</dbReference>
<dbReference type="FunFam" id="3.40.50.300:FF:000141">
    <property type="entry name" value="ATP-dependent RNA helicase DOB1"/>
    <property type="match status" value="1"/>
</dbReference>
<keyword evidence="4" id="KW-0347">Helicase</keyword>
<dbReference type="GO" id="GO:0016787">
    <property type="term" value="F:hydrolase activity"/>
    <property type="evidence" value="ECO:0007669"/>
    <property type="project" value="UniProtKB-KW"/>
</dbReference>
<dbReference type="Gene3D" id="3.40.50.300">
    <property type="entry name" value="P-loop containing nucleotide triphosphate hydrolases"/>
    <property type="match status" value="2"/>
</dbReference>
<evidence type="ECO:0000256" key="1">
    <source>
        <dbReference type="ARBA" id="ARBA00004123"/>
    </source>
</evidence>
<evidence type="ECO:0000256" key="6">
    <source>
        <dbReference type="ARBA" id="ARBA00023242"/>
    </source>
</evidence>
<evidence type="ECO:0000313" key="10">
    <source>
        <dbReference type="WBParaSite" id="SMRG1_9260.14"/>
    </source>
</evidence>
<dbReference type="PANTHER" id="PTHR12131">
    <property type="entry name" value="ATP-DEPENDENT RNA AND DNA HELICASE"/>
    <property type="match status" value="1"/>
</dbReference>
<protein>
    <recommendedName>
        <fullName evidence="11">Helicase ATP-binding domain-containing protein</fullName>
    </recommendedName>
</protein>
<evidence type="ECO:0000256" key="2">
    <source>
        <dbReference type="ARBA" id="ARBA00022741"/>
    </source>
</evidence>
<keyword evidence="6" id="KW-0539">Nucleus</keyword>
<comment type="subcellular location">
    <subcellularLocation>
        <location evidence="1">Nucleus</location>
    </subcellularLocation>
</comment>
<dbReference type="InterPro" id="IPR027417">
    <property type="entry name" value="P-loop_NTPase"/>
</dbReference>
<dbReference type="SMART" id="SM00490">
    <property type="entry name" value="HELICc"/>
    <property type="match status" value="1"/>
</dbReference>
<dbReference type="InterPro" id="IPR025696">
    <property type="entry name" value="Beta-barrel_MTR4"/>
</dbReference>
<dbReference type="PIRSF" id="PIRSF005198">
    <property type="entry name" value="Antiviral_helicase_SKI2"/>
    <property type="match status" value="1"/>
</dbReference>
<evidence type="ECO:0008006" key="11">
    <source>
        <dbReference type="Google" id="ProtNLM"/>
    </source>
</evidence>
<dbReference type="PANTHER" id="PTHR12131:SF7">
    <property type="entry name" value="EXOSOME RNA HELICASE MTR4"/>
    <property type="match status" value="1"/>
</dbReference>
<dbReference type="WBParaSite" id="SMRG1_9260.14">
    <property type="protein sequence ID" value="SMRG1_9260.14"/>
    <property type="gene ID" value="SMRG1_9260"/>
</dbReference>
<dbReference type="InterPro" id="IPR014001">
    <property type="entry name" value="Helicase_ATP-bd"/>
</dbReference>
<dbReference type="Gene3D" id="2.40.30.300">
    <property type="match status" value="1"/>
</dbReference>
<keyword evidence="2" id="KW-0547">Nucleotide-binding</keyword>
<dbReference type="SMART" id="SM00487">
    <property type="entry name" value="DEXDc"/>
    <property type="match status" value="1"/>
</dbReference>
<proteinExistence type="predicted"/>
<dbReference type="FunFam" id="3.40.50.300:FF:000083">
    <property type="entry name" value="ATP-dependent RNA helicase DOB1"/>
    <property type="match status" value="1"/>
</dbReference>
<dbReference type="Pfam" id="PF00271">
    <property type="entry name" value="Helicase_C"/>
    <property type="match status" value="1"/>
</dbReference>
<dbReference type="GO" id="GO:0006401">
    <property type="term" value="P:RNA catabolic process"/>
    <property type="evidence" value="ECO:0007669"/>
    <property type="project" value="InterPro"/>
</dbReference>
<dbReference type="Pfam" id="PF13234">
    <property type="entry name" value="MTR4_beta-barrel"/>
    <property type="match status" value="1"/>
</dbReference>
<dbReference type="InterPro" id="IPR050699">
    <property type="entry name" value="RNA-DNA_Helicase"/>
</dbReference>
<dbReference type="InterPro" id="IPR011545">
    <property type="entry name" value="DEAD/DEAH_box_helicase_dom"/>
</dbReference>
<dbReference type="PROSITE" id="PS51192">
    <property type="entry name" value="HELICASE_ATP_BIND_1"/>
    <property type="match status" value="1"/>
</dbReference>
<sequence length="1172" mass="133196">MFWNKANPSDVFNSLHSNDVTDDPTSKLTQSIYGALKSPTTRLLPFLHQNLSLLRRKSSATHSGLQYTTTNSISCRLHFSSHRTSSHVPETRATVSAALTVRVLFVYRITPPHGNFFRSTINLYMITTMEFLDINLDEVASAFHEAKRFGKRCKEAPDGAIEVKRCLKKFPKFQTYVLLSGSGCIHEVVYPAGYALNELKNLENPVRNYPFTLDPFQQRAILCIENEQSVMVSAHTSAGKTVVAEYAVAKSLKQNQRVIYTTPIKALSNQKFREFSEIFKDVGLMTGDITINQEATILIMTTEILRSMLYRSSDVTREVGWVIFDEIHYMREKERGVIWEETIILLPDSVGLVFLSATIPNAREFAEWIVFLHRKPCHVVYTDCRPVPLQHYVYPCGGDGIHLVVNQNREFIESNFNLALNTLQNAAGNSISDMKSRGRNGGSTRSQPYCSKLVKLVMDQNLEPLIVFSFSKMDCEFYAMQLNKMDFSTQSEKAAIELVFNNAIESLSVDDRNLPQVQILLPVLRRGIGIHHGGLLPILKEIVEVLFAEGFIKVLYATETFAMGLNMPARSVLFTSTRKFDGRDFRLLSSGEYIQMSGRAGRRGKDIRGTVIMMLDDRISADEARKLLLGEPDRLDSSFYLTNNMILNLLRVEDINPEIMLAKNFQQFQCRSELPYLEKRLNDTESLIKNICFPDDIDMEQLGAYVKLHHAVAVCESERWALVSQRKSVIPFFQAGRVVRIRNLDDWDFGWGIVVHVDQSVHQKSDRMSVICLMEVAEDRILRNSDYTRKPIPFSFVKPADGVDFQTDTFTSVIQLVSVPLDCLSGISSVCLKLNSLLECDNQNTEMLFNKLSVQPDHVKRRIWEGVDRAKAKLGGVLPVLDPIKDLNIKDNRVKQQCETINLLKARMTMNPISKRADLDSLIDRFNWKATNLRKLEDIRERINRTDSLSHFDELRARKRLLRRLCFCSEDDTIALKGRIACEISTGDELVLTELLLDGFFSQFSPVQLAGVMSCFVAEKQTKHHKINLSPAMKKAIKSIHDKARYLAKMSAECNINTDHSNNEKQPTTLVENLRNNTNNLSDDEQAYVNRFVGDLMDVVCAWAEGVSFSRLCELTSAFEGSVIRCIRRLEELLCQMHNAAKVAGNSELENKFLEAVILIKRDIIFCASLYL</sequence>
<accession>A0AA85AMJ9</accession>
<dbReference type="InterPro" id="IPR012961">
    <property type="entry name" value="Ski2/MTR4_C"/>
</dbReference>
<dbReference type="CDD" id="cd18795">
    <property type="entry name" value="SF2_C_Ski2"/>
    <property type="match status" value="1"/>
</dbReference>
<dbReference type="GO" id="GO:0003724">
    <property type="term" value="F:RNA helicase activity"/>
    <property type="evidence" value="ECO:0007669"/>
    <property type="project" value="InterPro"/>
</dbReference>
<feature type="domain" description="Helicase ATP-binding" evidence="7">
    <location>
        <begin position="221"/>
        <end position="377"/>
    </location>
</feature>
<dbReference type="InterPro" id="IPR016438">
    <property type="entry name" value="SKI2-like"/>
</dbReference>
<dbReference type="Gene3D" id="1.10.3380.30">
    <property type="match status" value="1"/>
</dbReference>
<dbReference type="Pfam" id="PF08148">
    <property type="entry name" value="DSHCT"/>
    <property type="match status" value="1"/>
</dbReference>
<dbReference type="GO" id="GO:0005524">
    <property type="term" value="F:ATP binding"/>
    <property type="evidence" value="ECO:0007669"/>
    <property type="project" value="UniProtKB-KW"/>
</dbReference>
<keyword evidence="5" id="KW-0067">ATP-binding</keyword>
<feature type="domain" description="Helicase C-terminal" evidence="8">
    <location>
        <begin position="457"/>
        <end position="650"/>
    </location>
</feature>
<dbReference type="InterPro" id="IPR001650">
    <property type="entry name" value="Helicase_C-like"/>
</dbReference>
<dbReference type="GO" id="GO:0003723">
    <property type="term" value="F:RNA binding"/>
    <property type="evidence" value="ECO:0007669"/>
    <property type="project" value="InterPro"/>
</dbReference>
<dbReference type="PROSITE" id="PS51194">
    <property type="entry name" value="HELICASE_CTER"/>
    <property type="match status" value="1"/>
</dbReference>
<keyword evidence="3" id="KW-0378">Hydrolase</keyword>
<evidence type="ECO:0000256" key="3">
    <source>
        <dbReference type="ARBA" id="ARBA00022801"/>
    </source>
</evidence>
<dbReference type="InterPro" id="IPR048392">
    <property type="entry name" value="MTR4-like_stalk"/>
</dbReference>
<evidence type="ECO:0000259" key="7">
    <source>
        <dbReference type="PROSITE" id="PS51192"/>
    </source>
</evidence>
<dbReference type="AlphaFoldDB" id="A0AA85AMJ9"/>
<dbReference type="SMART" id="SM01142">
    <property type="entry name" value="DSHCT"/>
    <property type="match status" value="1"/>
</dbReference>
<dbReference type="Proteomes" id="UP000050790">
    <property type="component" value="Unassembled WGS sequence"/>
</dbReference>
<organism evidence="9 10">
    <name type="scientific">Schistosoma margrebowiei</name>
    <dbReference type="NCBI Taxonomy" id="48269"/>
    <lineage>
        <taxon>Eukaryota</taxon>
        <taxon>Metazoa</taxon>
        <taxon>Spiralia</taxon>
        <taxon>Lophotrochozoa</taxon>
        <taxon>Platyhelminthes</taxon>
        <taxon>Trematoda</taxon>
        <taxon>Digenea</taxon>
        <taxon>Strigeidida</taxon>
        <taxon>Schistosomatoidea</taxon>
        <taxon>Schistosomatidae</taxon>
        <taxon>Schistosoma</taxon>
    </lineage>
</organism>
<evidence type="ECO:0000259" key="8">
    <source>
        <dbReference type="PROSITE" id="PS51194"/>
    </source>
</evidence>
<reference evidence="10" key="1">
    <citation type="submission" date="2023-11" db="UniProtKB">
        <authorList>
            <consortium name="WormBaseParasite"/>
        </authorList>
    </citation>
    <scope>IDENTIFICATION</scope>
</reference>
<dbReference type="Pfam" id="PF21408">
    <property type="entry name" value="MTR4-like_stalk"/>
    <property type="match status" value="1"/>
</dbReference>
<dbReference type="GO" id="GO:0005634">
    <property type="term" value="C:nucleus"/>
    <property type="evidence" value="ECO:0007669"/>
    <property type="project" value="UniProtKB-SubCell"/>
</dbReference>
<name>A0AA85AMJ9_9TREM</name>
<dbReference type="Pfam" id="PF00270">
    <property type="entry name" value="DEAD"/>
    <property type="match status" value="1"/>
</dbReference>
<dbReference type="SUPFAM" id="SSF52540">
    <property type="entry name" value="P-loop containing nucleoside triphosphate hydrolases"/>
    <property type="match status" value="1"/>
</dbReference>
<evidence type="ECO:0000313" key="9">
    <source>
        <dbReference type="Proteomes" id="UP000050790"/>
    </source>
</evidence>
<evidence type="ECO:0000256" key="4">
    <source>
        <dbReference type="ARBA" id="ARBA00022806"/>
    </source>
</evidence>
<evidence type="ECO:0000256" key="5">
    <source>
        <dbReference type="ARBA" id="ARBA00022840"/>
    </source>
</evidence>